<dbReference type="InterPro" id="IPR009818">
    <property type="entry name" value="PAM2_motif"/>
</dbReference>
<keyword evidence="2" id="KW-0677">Repeat</keyword>
<dbReference type="CDD" id="cd12459">
    <property type="entry name" value="RRM1_CID8_like"/>
    <property type="match status" value="1"/>
</dbReference>
<dbReference type="PANTHER" id="PTHR32343:SF32">
    <property type="entry name" value="POLYADENYLATE-BINDING PROTEIN-INTERACTING PROTEIN 13"/>
    <property type="match status" value="1"/>
</dbReference>
<dbReference type="AlphaFoldDB" id="A0A9Q1KND3"/>
<dbReference type="InterPro" id="IPR012677">
    <property type="entry name" value="Nucleotide-bd_a/b_plait_sf"/>
</dbReference>
<dbReference type="Pfam" id="PF07145">
    <property type="entry name" value="PAM2"/>
    <property type="match status" value="1"/>
</dbReference>
<dbReference type="PANTHER" id="PTHR32343">
    <property type="entry name" value="SERINE/ARGININE-RICH SPLICING FACTOR"/>
    <property type="match status" value="1"/>
</dbReference>
<dbReference type="SUPFAM" id="SSF54928">
    <property type="entry name" value="RNA-binding domain, RBD"/>
    <property type="match status" value="2"/>
</dbReference>
<evidence type="ECO:0000259" key="7">
    <source>
        <dbReference type="PROSITE" id="PS50102"/>
    </source>
</evidence>
<evidence type="ECO:0000256" key="1">
    <source>
        <dbReference type="ARBA" id="ARBA00004123"/>
    </source>
</evidence>
<feature type="domain" description="RRM" evidence="7">
    <location>
        <begin position="324"/>
        <end position="405"/>
    </location>
</feature>
<dbReference type="OrthoDB" id="7763451at2759"/>
<dbReference type="EMBL" id="JAKOGI010000056">
    <property type="protein sequence ID" value="KAJ8446422.1"/>
    <property type="molecule type" value="Genomic_DNA"/>
</dbReference>
<dbReference type="Gene3D" id="3.30.70.330">
    <property type="match status" value="2"/>
</dbReference>
<name>A0A9Q1KND3_9CARY</name>
<dbReference type="Pfam" id="PF00076">
    <property type="entry name" value="RRM_1"/>
    <property type="match status" value="2"/>
</dbReference>
<feature type="compositionally biased region" description="Low complexity" evidence="6">
    <location>
        <begin position="46"/>
        <end position="55"/>
    </location>
</feature>
<protein>
    <recommendedName>
        <fullName evidence="7">RRM domain-containing protein</fullName>
    </recommendedName>
</protein>
<feature type="compositionally biased region" description="Basic residues" evidence="6">
    <location>
        <begin position="176"/>
        <end position="190"/>
    </location>
</feature>
<feature type="domain" description="RRM" evidence="7">
    <location>
        <begin position="204"/>
        <end position="279"/>
    </location>
</feature>
<evidence type="ECO:0000313" key="8">
    <source>
        <dbReference type="EMBL" id="KAJ8446422.1"/>
    </source>
</evidence>
<dbReference type="GO" id="GO:0003729">
    <property type="term" value="F:mRNA binding"/>
    <property type="evidence" value="ECO:0007669"/>
    <property type="project" value="UniProtKB-ARBA"/>
</dbReference>
<dbReference type="GO" id="GO:0005634">
    <property type="term" value="C:nucleus"/>
    <property type="evidence" value="ECO:0007669"/>
    <property type="project" value="UniProtKB-SubCell"/>
</dbReference>
<keyword evidence="3 5" id="KW-0694">RNA-binding</keyword>
<gene>
    <name evidence="8" type="ORF">Cgig2_019315</name>
</gene>
<evidence type="ECO:0000256" key="3">
    <source>
        <dbReference type="ARBA" id="ARBA00022884"/>
    </source>
</evidence>
<keyword evidence="9" id="KW-1185">Reference proteome</keyword>
<comment type="subcellular location">
    <subcellularLocation>
        <location evidence="1">Nucleus</location>
    </subcellularLocation>
</comment>
<evidence type="ECO:0000256" key="5">
    <source>
        <dbReference type="PROSITE-ProRule" id="PRU00176"/>
    </source>
</evidence>
<evidence type="ECO:0000256" key="4">
    <source>
        <dbReference type="ARBA" id="ARBA00023242"/>
    </source>
</evidence>
<accession>A0A9Q1KND3</accession>
<dbReference type="InterPro" id="IPR000504">
    <property type="entry name" value="RRM_dom"/>
</dbReference>
<proteinExistence type="predicted"/>
<feature type="region of interest" description="Disordered" evidence="6">
    <location>
        <begin position="1"/>
        <end position="112"/>
    </location>
</feature>
<evidence type="ECO:0000313" key="9">
    <source>
        <dbReference type="Proteomes" id="UP001153076"/>
    </source>
</evidence>
<dbReference type="PROSITE" id="PS50102">
    <property type="entry name" value="RRM"/>
    <property type="match status" value="2"/>
</dbReference>
<feature type="region of interest" description="Disordered" evidence="6">
    <location>
        <begin position="167"/>
        <end position="194"/>
    </location>
</feature>
<reference evidence="8" key="1">
    <citation type="submission" date="2022-04" db="EMBL/GenBank/DDBJ databases">
        <title>Carnegiea gigantea Genome sequencing and assembly v2.</title>
        <authorList>
            <person name="Copetti D."/>
            <person name="Sanderson M.J."/>
            <person name="Burquez A."/>
            <person name="Wojciechowski M.F."/>
        </authorList>
    </citation>
    <scope>NUCLEOTIDE SEQUENCE</scope>
    <source>
        <strain evidence="8">SGP5-SGP5p</strain>
        <tissue evidence="8">Aerial part</tissue>
    </source>
</reference>
<dbReference type="InterPro" id="IPR034825">
    <property type="entry name" value="CID8-like_RRM2"/>
</dbReference>
<dbReference type="Proteomes" id="UP001153076">
    <property type="component" value="Unassembled WGS sequence"/>
</dbReference>
<evidence type="ECO:0000256" key="2">
    <source>
        <dbReference type="ARBA" id="ARBA00022737"/>
    </source>
</evidence>
<feature type="compositionally biased region" description="Basic and acidic residues" evidence="6">
    <location>
        <begin position="70"/>
        <end position="82"/>
    </location>
</feature>
<dbReference type="FunFam" id="3.30.70.330:FF:000665">
    <property type="entry name" value="Polyadenylate-binding protein-interacting protein 10"/>
    <property type="match status" value="1"/>
</dbReference>
<feature type="compositionally biased region" description="Basic and acidic residues" evidence="6">
    <location>
        <begin position="13"/>
        <end position="39"/>
    </location>
</feature>
<comment type="caution">
    <text evidence="8">The sequence shown here is derived from an EMBL/GenBank/DDBJ whole genome shotgun (WGS) entry which is preliminary data.</text>
</comment>
<dbReference type="InterPro" id="IPR035979">
    <property type="entry name" value="RBD_domain_sf"/>
</dbReference>
<evidence type="ECO:0000256" key="6">
    <source>
        <dbReference type="SAM" id="MobiDB-lite"/>
    </source>
</evidence>
<dbReference type="SMART" id="SM00360">
    <property type="entry name" value="RRM"/>
    <property type="match status" value="2"/>
</dbReference>
<dbReference type="CDD" id="cd12460">
    <property type="entry name" value="RRM2_CID8_like"/>
    <property type="match status" value="1"/>
</dbReference>
<sequence>MAVAENGVASGARHFETTDLERSNGTHVNSNEKSEKTKDQGFSLKNNQNYNNNNNIKGTDNHKPQLNGADDEKIDGSEENHGLTKSGINNGTVDDDNNNIKENDNNLTNGEGLKKEIRDLEEMLSKLNPMAKEFVPPSLVSYRSFGAGGKNNFGYVNNFLIQQPNAGGNVNEFPGRRRRNSFGQGKRRMNSRTSMAQREEVIRRTVYVSDIDQQVTEEQLAALFINCGQVVDCRVCGDPNSILRFAFIEFTDEEGAKNALTLSGTMLGYYPVRVLPSKTAIAPVNPTFLPKVAYPVNRMKHLEHQHLISVWHVQSEDEREMCARTVYVTNIDKKVTQADVKLFFESFCGEVHRLRLLGDYRHSTRIAFVEFVMAESAISALNCSGAVLGTLPISSTPIEPEKSNSVENSSAKGKDITRLPNRILRLRRSIYKMLGVE</sequence>
<dbReference type="InterPro" id="IPR034823">
    <property type="entry name" value="CID8-like_RRM1"/>
</dbReference>
<organism evidence="8 9">
    <name type="scientific">Carnegiea gigantea</name>
    <dbReference type="NCBI Taxonomy" id="171969"/>
    <lineage>
        <taxon>Eukaryota</taxon>
        <taxon>Viridiplantae</taxon>
        <taxon>Streptophyta</taxon>
        <taxon>Embryophyta</taxon>
        <taxon>Tracheophyta</taxon>
        <taxon>Spermatophyta</taxon>
        <taxon>Magnoliopsida</taxon>
        <taxon>eudicotyledons</taxon>
        <taxon>Gunneridae</taxon>
        <taxon>Pentapetalae</taxon>
        <taxon>Caryophyllales</taxon>
        <taxon>Cactineae</taxon>
        <taxon>Cactaceae</taxon>
        <taxon>Cactoideae</taxon>
        <taxon>Echinocereeae</taxon>
        <taxon>Carnegiea</taxon>
    </lineage>
</organism>
<keyword evidence="4" id="KW-0539">Nucleus</keyword>
<dbReference type="FunFam" id="3.30.70.330:FF:000530">
    <property type="entry name" value="Polyadenylate-binding protein-interacting protein 11"/>
    <property type="match status" value="1"/>
</dbReference>